<keyword evidence="1" id="KW-0472">Membrane</keyword>
<organism evidence="2 3">
    <name type="scientific">Microlunatus kandeliicorticis</name>
    <dbReference type="NCBI Taxonomy" id="1759536"/>
    <lineage>
        <taxon>Bacteria</taxon>
        <taxon>Bacillati</taxon>
        <taxon>Actinomycetota</taxon>
        <taxon>Actinomycetes</taxon>
        <taxon>Propionibacteriales</taxon>
        <taxon>Propionibacteriaceae</taxon>
        <taxon>Microlunatus</taxon>
    </lineage>
</organism>
<keyword evidence="2" id="KW-0808">Transferase</keyword>
<comment type="caution">
    <text evidence="2">The sequence shown here is derived from an EMBL/GenBank/DDBJ whole genome shotgun (WGS) entry which is preliminary data.</text>
</comment>
<reference evidence="2 3" key="1">
    <citation type="submission" date="2020-07" db="EMBL/GenBank/DDBJ databases">
        <title>Sequencing the genomes of 1000 actinobacteria strains.</title>
        <authorList>
            <person name="Klenk H.-P."/>
        </authorList>
    </citation>
    <scope>NUCLEOTIDE SEQUENCE [LARGE SCALE GENOMIC DNA]</scope>
    <source>
        <strain evidence="2 3">DSM 100723</strain>
    </source>
</reference>
<dbReference type="Proteomes" id="UP000523079">
    <property type="component" value="Unassembled WGS sequence"/>
</dbReference>
<gene>
    <name evidence="2" type="ORF">FHX74_003657</name>
</gene>
<proteinExistence type="predicted"/>
<name>A0A7W3IVG3_9ACTN</name>
<dbReference type="RefSeq" id="WP_328823914.1">
    <property type="nucleotide sequence ID" value="NZ_JACGWT010000006.1"/>
</dbReference>
<evidence type="ECO:0000313" key="2">
    <source>
        <dbReference type="EMBL" id="MBA8796016.1"/>
    </source>
</evidence>
<protein>
    <submittedName>
        <fullName evidence="2">4-amino-4-deoxy-L-arabinose transferase-like glycosyltransferase</fullName>
    </submittedName>
</protein>
<sequence length="120" mass="12406">MTASRSPIALSAGNPMGRVLMTTLLLEVIAFALSIPVMIKVSSVDPGTAAIAGGAVAAFCAVAAGLFRTSLGYPLGWLAQLAGIALGVLTPSMFVVGIMFLALYVLSFVLGRRLDAHRRD</sequence>
<feature type="transmembrane region" description="Helical" evidence="1">
    <location>
        <begin position="51"/>
        <end position="71"/>
    </location>
</feature>
<dbReference type="AlphaFoldDB" id="A0A7W3IVG3"/>
<accession>A0A7W3IVG3</accession>
<keyword evidence="1" id="KW-0812">Transmembrane</keyword>
<dbReference type="EMBL" id="JACGWT010000006">
    <property type="protein sequence ID" value="MBA8796016.1"/>
    <property type="molecule type" value="Genomic_DNA"/>
</dbReference>
<keyword evidence="1" id="KW-1133">Transmembrane helix</keyword>
<feature type="transmembrane region" description="Helical" evidence="1">
    <location>
        <begin position="20"/>
        <end position="39"/>
    </location>
</feature>
<dbReference type="InterPro" id="IPR025327">
    <property type="entry name" value="DUF4233"/>
</dbReference>
<feature type="transmembrane region" description="Helical" evidence="1">
    <location>
        <begin position="77"/>
        <end position="110"/>
    </location>
</feature>
<dbReference type="GO" id="GO:0016740">
    <property type="term" value="F:transferase activity"/>
    <property type="evidence" value="ECO:0007669"/>
    <property type="project" value="UniProtKB-KW"/>
</dbReference>
<evidence type="ECO:0000256" key="1">
    <source>
        <dbReference type="SAM" id="Phobius"/>
    </source>
</evidence>
<evidence type="ECO:0000313" key="3">
    <source>
        <dbReference type="Proteomes" id="UP000523079"/>
    </source>
</evidence>
<dbReference type="Pfam" id="PF14017">
    <property type="entry name" value="DUF4233"/>
    <property type="match status" value="1"/>
</dbReference>
<keyword evidence="3" id="KW-1185">Reference proteome</keyword>